<proteinExistence type="predicted"/>
<keyword evidence="3" id="KW-1185">Reference proteome</keyword>
<feature type="region of interest" description="Disordered" evidence="1">
    <location>
        <begin position="218"/>
        <end position="269"/>
    </location>
</feature>
<name>A0A1Y2D1U9_9FUNG</name>
<evidence type="ECO:0000256" key="1">
    <source>
        <dbReference type="SAM" id="MobiDB-lite"/>
    </source>
</evidence>
<feature type="compositionally biased region" description="Acidic residues" evidence="1">
    <location>
        <begin position="39"/>
        <end position="48"/>
    </location>
</feature>
<sequence>MTLTPFSPTVQASANTDILHPPSGPRGAKRSLSTAELGSDNEENTEIEIENHTHDTTLATLDTDTDTDTKHTKHRSAKPFRTEESGPLRLDGCAPSRCTPLRLTASPSSQDPALDPPVASASSLPIETNADDVSEGLDVSVNHEADLSVSNVVDEIEDDNEGIEPELDALEYAVYQEDEITAENEESDDSVSEKKPLFHELPLPLLHPIPDECGPIMNPLDVQQNRPKKSVTIQTPPPSSRTISPNIMTNPPLERTQPSRSQTPTRNHVSPNAVQQQLFNFEQHQTQPIPDTVDSPYELHRRASVGGFVMEISRRDLFGHTLPTTHRPISPSTIHTRIHGAQSPLFGRTSVVFGAEQGRLSRSVTPLPISRIAELGGRRRSSFMTVEGFGEMLSNEDERL</sequence>
<feature type="compositionally biased region" description="Polar residues" evidence="1">
    <location>
        <begin position="240"/>
        <end position="249"/>
    </location>
</feature>
<gene>
    <name evidence="2" type="ORF">BCR33DRAFT_711588</name>
</gene>
<dbReference type="OrthoDB" id="10437632at2759"/>
<evidence type="ECO:0000313" key="2">
    <source>
        <dbReference type="EMBL" id="ORY53259.1"/>
    </source>
</evidence>
<comment type="caution">
    <text evidence="2">The sequence shown here is derived from an EMBL/GenBank/DDBJ whole genome shotgun (WGS) entry which is preliminary data.</text>
</comment>
<reference evidence="2 3" key="1">
    <citation type="submission" date="2016-07" db="EMBL/GenBank/DDBJ databases">
        <title>Pervasive Adenine N6-methylation of Active Genes in Fungi.</title>
        <authorList>
            <consortium name="DOE Joint Genome Institute"/>
            <person name="Mondo S.J."/>
            <person name="Dannebaum R.O."/>
            <person name="Kuo R.C."/>
            <person name="Labutti K."/>
            <person name="Haridas S."/>
            <person name="Kuo A."/>
            <person name="Salamov A."/>
            <person name="Ahrendt S.R."/>
            <person name="Lipzen A."/>
            <person name="Sullivan W."/>
            <person name="Andreopoulos W.B."/>
            <person name="Clum A."/>
            <person name="Lindquist E."/>
            <person name="Daum C."/>
            <person name="Ramamoorthy G.K."/>
            <person name="Gryganskyi A."/>
            <person name="Culley D."/>
            <person name="Magnuson J.K."/>
            <person name="James T.Y."/>
            <person name="O'Malley M.A."/>
            <person name="Stajich J.E."/>
            <person name="Spatafora J.W."/>
            <person name="Visel A."/>
            <person name="Grigoriev I.V."/>
        </authorList>
    </citation>
    <scope>NUCLEOTIDE SEQUENCE [LARGE SCALE GENOMIC DNA]</scope>
    <source>
        <strain evidence="2 3">JEL800</strain>
    </source>
</reference>
<dbReference type="EMBL" id="MCGO01000002">
    <property type="protein sequence ID" value="ORY53259.1"/>
    <property type="molecule type" value="Genomic_DNA"/>
</dbReference>
<feature type="compositionally biased region" description="Polar residues" evidence="1">
    <location>
        <begin position="256"/>
        <end position="269"/>
    </location>
</feature>
<evidence type="ECO:0000313" key="3">
    <source>
        <dbReference type="Proteomes" id="UP000193642"/>
    </source>
</evidence>
<feature type="compositionally biased region" description="Polar residues" evidence="1">
    <location>
        <begin position="1"/>
        <end position="16"/>
    </location>
</feature>
<organism evidence="2 3">
    <name type="scientific">Rhizoclosmatium globosum</name>
    <dbReference type="NCBI Taxonomy" id="329046"/>
    <lineage>
        <taxon>Eukaryota</taxon>
        <taxon>Fungi</taxon>
        <taxon>Fungi incertae sedis</taxon>
        <taxon>Chytridiomycota</taxon>
        <taxon>Chytridiomycota incertae sedis</taxon>
        <taxon>Chytridiomycetes</taxon>
        <taxon>Chytridiales</taxon>
        <taxon>Chytriomycetaceae</taxon>
        <taxon>Rhizoclosmatium</taxon>
    </lineage>
</organism>
<dbReference type="Proteomes" id="UP000193642">
    <property type="component" value="Unassembled WGS sequence"/>
</dbReference>
<accession>A0A1Y2D1U9</accession>
<protein>
    <submittedName>
        <fullName evidence="2">Uncharacterized protein</fullName>
    </submittedName>
</protein>
<feature type="region of interest" description="Disordered" evidence="1">
    <location>
        <begin position="1"/>
        <end position="93"/>
    </location>
</feature>
<dbReference type="AlphaFoldDB" id="A0A1Y2D1U9"/>